<organism evidence="1 2">
    <name type="scientific">Actinotalea ferrariae CF5-4</name>
    <dbReference type="NCBI Taxonomy" id="948458"/>
    <lineage>
        <taxon>Bacteria</taxon>
        <taxon>Bacillati</taxon>
        <taxon>Actinomycetota</taxon>
        <taxon>Actinomycetes</taxon>
        <taxon>Micrococcales</taxon>
        <taxon>Cellulomonadaceae</taxon>
        <taxon>Actinotalea</taxon>
    </lineage>
</organism>
<accession>A0A021VR29</accession>
<dbReference type="Pfam" id="PF19686">
    <property type="entry name" value="DUF6188"/>
    <property type="match status" value="1"/>
</dbReference>
<dbReference type="OrthoDB" id="4763778at2"/>
<gene>
    <name evidence="1" type="ORF">N866_19140</name>
</gene>
<dbReference type="RefSeq" id="WP_034225452.1">
    <property type="nucleotide sequence ID" value="NZ_AXCW01000078.1"/>
</dbReference>
<comment type="caution">
    <text evidence="1">The sequence shown here is derived from an EMBL/GenBank/DDBJ whole genome shotgun (WGS) entry which is preliminary data.</text>
</comment>
<proteinExistence type="predicted"/>
<evidence type="ECO:0000313" key="1">
    <source>
        <dbReference type="EMBL" id="EYR63654.1"/>
    </source>
</evidence>
<dbReference type="AlphaFoldDB" id="A0A021VR29"/>
<sequence>MHGLDSDADLTFLVGKTLIQVGVGSNEVILYFHTGGTWIRIEGRSSVEAGSERTESDNSLVIAPAMFPLLGRDVTEVVWDRSGTIRLTFDSGAVLVIEDDSPHYESYQIVHGDVEITV</sequence>
<dbReference type="Proteomes" id="UP000019753">
    <property type="component" value="Unassembled WGS sequence"/>
</dbReference>
<reference evidence="1 2" key="1">
    <citation type="submission" date="2014-01" db="EMBL/GenBank/DDBJ databases">
        <title>Actinotalea ferrariae CF5-4.</title>
        <authorList>
            <person name="Chen F."/>
            <person name="Li Y."/>
            <person name="Wang G."/>
        </authorList>
    </citation>
    <scope>NUCLEOTIDE SEQUENCE [LARGE SCALE GENOMIC DNA]</scope>
    <source>
        <strain evidence="1 2">CF5-4</strain>
    </source>
</reference>
<name>A0A021VR29_9CELL</name>
<keyword evidence="2" id="KW-1185">Reference proteome</keyword>
<evidence type="ECO:0000313" key="2">
    <source>
        <dbReference type="Proteomes" id="UP000019753"/>
    </source>
</evidence>
<protein>
    <submittedName>
        <fullName evidence="1">Uncharacterized protein</fullName>
    </submittedName>
</protein>
<dbReference type="EMBL" id="AXCW01000078">
    <property type="protein sequence ID" value="EYR63654.1"/>
    <property type="molecule type" value="Genomic_DNA"/>
</dbReference>
<dbReference type="InterPro" id="IPR046179">
    <property type="entry name" value="DUF6188"/>
</dbReference>